<organism evidence="2">
    <name type="scientific">mine drainage metagenome</name>
    <dbReference type="NCBI Taxonomy" id="410659"/>
    <lineage>
        <taxon>unclassified sequences</taxon>
        <taxon>metagenomes</taxon>
        <taxon>ecological metagenomes</taxon>
    </lineage>
</organism>
<gene>
    <name evidence="2" type="ORF">GALL_242960</name>
</gene>
<evidence type="ECO:0000313" key="2">
    <source>
        <dbReference type="EMBL" id="OIQ93705.1"/>
    </source>
</evidence>
<sequence length="383" mass="43880">MPAVKRVAIFTHPDTAMINMVLGLKTAFEAMGIEVISGFSYLDGHRMRVMVDMVRPDFILEINRSRNQIVDFDEKIHHIGWFEAPYHSGKRLDVTWGGSDMTYTNMDPAIMGLEPHQIPRWDYLHFAIDTEIYRPMGVAPVLDLSTIGYLAVPLQPQELEIVVESGGVRVSVREVAAVVQAAGLSETNFHTLKLRDCLEALFRSRNPAYRPDDMFWQLMTFVADRLFRAGGRGETLKKVLSVTRNVRLFGTGAWPADPVLSPYYAGRVFKPSEKAAVINLSRTVYHYGAVMMHERVLEAMACGVLPIMNRTPYDHEPFGICRHFAEGEHFLFYDENNIGEVLRALLADEPRRRRMGEQGRQRILERHTWRQRAEQILSDFQNR</sequence>
<dbReference type="Gene3D" id="3.40.50.2000">
    <property type="entry name" value="Glycogen Phosphorylase B"/>
    <property type="match status" value="1"/>
</dbReference>
<dbReference type="InterPro" id="IPR055259">
    <property type="entry name" value="YkvP/CgeB_Glyco_trans-like"/>
</dbReference>
<feature type="domain" description="Spore protein YkvP/CgeB glycosyl transferase-like" evidence="1">
    <location>
        <begin position="243"/>
        <end position="377"/>
    </location>
</feature>
<dbReference type="AlphaFoldDB" id="A0A1J5RD42"/>
<dbReference type="EMBL" id="MLJW01000201">
    <property type="protein sequence ID" value="OIQ93705.1"/>
    <property type="molecule type" value="Genomic_DNA"/>
</dbReference>
<reference evidence="2" key="1">
    <citation type="submission" date="2016-10" db="EMBL/GenBank/DDBJ databases">
        <title>Sequence of Gallionella enrichment culture.</title>
        <authorList>
            <person name="Poehlein A."/>
            <person name="Muehling M."/>
            <person name="Daniel R."/>
        </authorList>
    </citation>
    <scope>NUCLEOTIDE SEQUENCE</scope>
</reference>
<name>A0A1J5RD42_9ZZZZ</name>
<evidence type="ECO:0000259" key="1">
    <source>
        <dbReference type="Pfam" id="PF13524"/>
    </source>
</evidence>
<comment type="caution">
    <text evidence="2">The sequence shown here is derived from an EMBL/GenBank/DDBJ whole genome shotgun (WGS) entry which is preliminary data.</text>
</comment>
<accession>A0A1J5RD42</accession>
<protein>
    <recommendedName>
        <fullName evidence="1">Spore protein YkvP/CgeB glycosyl transferase-like domain-containing protein</fullName>
    </recommendedName>
</protein>
<dbReference type="SUPFAM" id="SSF53756">
    <property type="entry name" value="UDP-Glycosyltransferase/glycogen phosphorylase"/>
    <property type="match status" value="1"/>
</dbReference>
<dbReference type="Pfam" id="PF13524">
    <property type="entry name" value="Glyco_trans_1_2"/>
    <property type="match status" value="1"/>
</dbReference>
<proteinExistence type="predicted"/>